<keyword evidence="3" id="KW-0418">Kinase</keyword>
<dbReference type="Gene3D" id="2.60.40.10">
    <property type="entry name" value="Immunoglobulins"/>
    <property type="match status" value="1"/>
</dbReference>
<dbReference type="GeneID" id="17086378"/>
<feature type="compositionally biased region" description="Low complexity" evidence="1">
    <location>
        <begin position="244"/>
        <end position="263"/>
    </location>
</feature>
<name>M2XV02_GALSU</name>
<dbReference type="KEGG" id="gsl:Gasu_49240"/>
<dbReference type="Pfam" id="PF16561">
    <property type="entry name" value="AMPK1_CBM"/>
    <property type="match status" value="1"/>
</dbReference>
<dbReference type="EMBL" id="KB454531">
    <property type="protein sequence ID" value="EME27473.1"/>
    <property type="molecule type" value="Genomic_DNA"/>
</dbReference>
<organism evidence="3 4">
    <name type="scientific">Galdieria sulphuraria</name>
    <name type="common">Red alga</name>
    <dbReference type="NCBI Taxonomy" id="130081"/>
    <lineage>
        <taxon>Eukaryota</taxon>
        <taxon>Rhodophyta</taxon>
        <taxon>Bangiophyceae</taxon>
        <taxon>Galdieriales</taxon>
        <taxon>Galdieriaceae</taxon>
        <taxon>Galdieria</taxon>
    </lineage>
</organism>
<protein>
    <submittedName>
        <fullName evidence="3">5'-AMP-activated protein kinase-related protein</fullName>
    </submittedName>
</protein>
<dbReference type="InterPro" id="IPR013783">
    <property type="entry name" value="Ig-like_fold"/>
</dbReference>
<dbReference type="CDD" id="cd02859">
    <property type="entry name" value="E_set_AMPKbeta_like_N"/>
    <property type="match status" value="1"/>
</dbReference>
<feature type="compositionally biased region" description="Polar residues" evidence="1">
    <location>
        <begin position="42"/>
        <end position="56"/>
    </location>
</feature>
<feature type="compositionally biased region" description="Basic and acidic residues" evidence="1">
    <location>
        <begin position="226"/>
        <end position="235"/>
    </location>
</feature>
<gene>
    <name evidence="3" type="ORF">Gasu_49240</name>
</gene>
<dbReference type="GO" id="GO:0016301">
    <property type="term" value="F:kinase activity"/>
    <property type="evidence" value="ECO:0007669"/>
    <property type="project" value="UniProtKB-KW"/>
</dbReference>
<proteinExistence type="predicted"/>
<evidence type="ECO:0000313" key="3">
    <source>
        <dbReference type="EMBL" id="EME27473.1"/>
    </source>
</evidence>
<accession>M2XV02</accession>
<evidence type="ECO:0000313" key="4">
    <source>
        <dbReference type="Proteomes" id="UP000030680"/>
    </source>
</evidence>
<dbReference type="InterPro" id="IPR032640">
    <property type="entry name" value="AMPK1_CBM"/>
</dbReference>
<feature type="compositionally biased region" description="Polar residues" evidence="1">
    <location>
        <begin position="114"/>
        <end position="126"/>
    </location>
</feature>
<feature type="compositionally biased region" description="Basic and acidic residues" evidence="1">
    <location>
        <begin position="141"/>
        <end position="153"/>
    </location>
</feature>
<dbReference type="Gramene" id="EME27473">
    <property type="protein sequence ID" value="EME27473"/>
    <property type="gene ID" value="Gasu_49240"/>
</dbReference>
<dbReference type="OrthoDB" id="5873279at2759"/>
<feature type="compositionally biased region" description="Basic and acidic residues" evidence="1">
    <location>
        <begin position="180"/>
        <end position="203"/>
    </location>
</feature>
<dbReference type="AlphaFoldDB" id="M2XV02"/>
<feature type="region of interest" description="Disordered" evidence="1">
    <location>
        <begin position="34"/>
        <end position="280"/>
    </location>
</feature>
<dbReference type="Proteomes" id="UP000030680">
    <property type="component" value="Unassembled WGS sequence"/>
</dbReference>
<reference evidence="4" key="1">
    <citation type="journal article" date="2013" name="Science">
        <title>Gene transfer from bacteria and archaea facilitated evolution of an extremophilic eukaryote.</title>
        <authorList>
            <person name="Schonknecht G."/>
            <person name="Chen W.H."/>
            <person name="Ternes C.M."/>
            <person name="Barbier G.G."/>
            <person name="Shrestha R.P."/>
            <person name="Stanke M."/>
            <person name="Brautigam A."/>
            <person name="Baker B.J."/>
            <person name="Banfield J.F."/>
            <person name="Garavito R.M."/>
            <person name="Carr K."/>
            <person name="Wilkerson C."/>
            <person name="Rensing S.A."/>
            <person name="Gagneul D."/>
            <person name="Dickenson N.E."/>
            <person name="Oesterhelt C."/>
            <person name="Lercher M.J."/>
            <person name="Weber A.P."/>
        </authorList>
    </citation>
    <scope>NUCLEOTIDE SEQUENCE [LARGE SCALE GENOMIC DNA]</scope>
    <source>
        <strain evidence="4">074W</strain>
    </source>
</reference>
<evidence type="ECO:0000256" key="1">
    <source>
        <dbReference type="SAM" id="MobiDB-lite"/>
    </source>
</evidence>
<dbReference type="RefSeq" id="XP_005703993.1">
    <property type="nucleotide sequence ID" value="XM_005703936.1"/>
</dbReference>
<keyword evidence="4" id="KW-1185">Reference proteome</keyword>
<feature type="domain" description="AMP-activated protein kinase glycogen-binding" evidence="2">
    <location>
        <begin position="308"/>
        <end position="363"/>
    </location>
</feature>
<dbReference type="SUPFAM" id="SSF81296">
    <property type="entry name" value="E set domains"/>
    <property type="match status" value="1"/>
</dbReference>
<keyword evidence="3" id="KW-0808">Transferase</keyword>
<dbReference type="InterPro" id="IPR014756">
    <property type="entry name" value="Ig_E-set"/>
</dbReference>
<sequence>MNKQKTQEKGKQEETHNYILYSESAKVHSNFDKLDNMVEVESPSSVQEIPRSQSGNKSHSSKKPPPPSHGTTSWFGMLPASFTKLFGKRQSESSSQQQNNGLRRHSEPGHQVSHENNSTIGKSTSYPEKINRDTTTVTGEDIYKGKEGTETSPRKVHHTLHNQETVDEDGNPHVGTANESARELPSKWLPKESDPLFHSKQETRGVTTSQSHDEFLNKIGHPRRHSVAEERRSFDSAHNSHQLSLSSDESTPSSSRSRSRSPSGVGHLSNRSGSKEPKFIVPVTGARQLRPNEISRHKYVECLKQKLVPTEFVYKGLAEQVLLMGDWLEWDAIPLQWEEEDDFFRVVVDLPVGEHEFRYVVTPKQENFASHENTHKNNSK</sequence>
<evidence type="ECO:0000259" key="2">
    <source>
        <dbReference type="Pfam" id="PF16561"/>
    </source>
</evidence>